<sequence>MPVPIRILCVLLLVAVSTSAIAAPKKAAPTAAAGSAGTSSLEPVLAGEFALQAGQLDEAARAYLDAAKAEAGDAGLAERAARIAMLANDDPRAIEALALWRARAPSSMSMRSTEASLALRRNDLRTARRDLLGLLKEPDPRGWRFALIALANGGREPEASADVLEDLVKAGAIPNQIEAWQEFGRLALRMERPALAKRIVDEVVRRFPEEPRVALLHATQLQQEGKNDEALALLKNVEPQAVKDSELRGALAFAYDAMGQTEAAARVLSTGPQDTQTYGLRASMLAKEKDRTALEALYGELKSNATKPDPDRRLLLGKIAEFLKRYDEAVEWYRGVPGGPQLSEARLRAASALYELGRKPEALAEVRALQGDASADDDARRDAYVLEAELHQRADDAAGELDAFERGLAAYPDDGALLYARGLAWERRDDVPRAEADLRKILVAEPENVAALNALGYTLADRTTRYKEALALIDRARTADPDNPAIVDSYGWVLYRMGRTKEALVQLRRAWALVKDPEIAAHVGEVLWVSGKQDEARRYFDEARRLDPDNRALQRAVEKFGL</sequence>
<keyword evidence="2 3" id="KW-0802">TPR repeat</keyword>
<dbReference type="PROSITE" id="PS50005">
    <property type="entry name" value="TPR"/>
    <property type="match status" value="1"/>
</dbReference>
<dbReference type="Proteomes" id="UP000077659">
    <property type="component" value="Unassembled WGS sequence"/>
</dbReference>
<dbReference type="SMART" id="SM00028">
    <property type="entry name" value="TPR"/>
    <property type="match status" value="5"/>
</dbReference>
<organism evidence="6 7">
    <name type="scientific">Xanthomonas floridensis</name>
    <dbReference type="NCBI Taxonomy" id="1843580"/>
    <lineage>
        <taxon>Bacteria</taxon>
        <taxon>Pseudomonadati</taxon>
        <taxon>Pseudomonadota</taxon>
        <taxon>Gammaproteobacteria</taxon>
        <taxon>Lysobacterales</taxon>
        <taxon>Lysobacteraceae</taxon>
        <taxon>Xanthomonas</taxon>
    </lineage>
</organism>
<evidence type="ECO:0000256" key="3">
    <source>
        <dbReference type="PROSITE-ProRule" id="PRU00339"/>
    </source>
</evidence>
<comment type="caution">
    <text evidence="6">The sequence shown here is derived from an EMBL/GenBank/DDBJ whole genome shotgun (WGS) entry which is preliminary data.</text>
</comment>
<dbReference type="InterPro" id="IPR019734">
    <property type="entry name" value="TPR_rpt"/>
</dbReference>
<dbReference type="EMBL" id="LXNG01000012">
    <property type="protein sequence ID" value="OAG68021.1"/>
    <property type="molecule type" value="Genomic_DNA"/>
</dbReference>
<evidence type="ECO:0000256" key="1">
    <source>
        <dbReference type="ARBA" id="ARBA00022737"/>
    </source>
</evidence>
<dbReference type="Proteomes" id="UP001303614">
    <property type="component" value="Unassembled WGS sequence"/>
</dbReference>
<gene>
    <name evidence="6" type="ORF">A7D17_02300</name>
    <name evidence="5" type="ORF">VB146_00985</name>
</gene>
<dbReference type="RefSeq" id="WP_064508639.1">
    <property type="nucleotide sequence ID" value="NZ_JAYFSN010000004.1"/>
</dbReference>
<evidence type="ECO:0000256" key="4">
    <source>
        <dbReference type="SAM" id="SignalP"/>
    </source>
</evidence>
<dbReference type="STRING" id="1843580.A7D17_02300"/>
<keyword evidence="4" id="KW-0732">Signal</keyword>
<proteinExistence type="predicted"/>
<feature type="chain" id="PRO_5008392980" evidence="4">
    <location>
        <begin position="23"/>
        <end position="562"/>
    </location>
</feature>
<dbReference type="Pfam" id="PF13432">
    <property type="entry name" value="TPR_16"/>
    <property type="match status" value="2"/>
</dbReference>
<feature type="repeat" description="TPR" evidence="3">
    <location>
        <begin position="517"/>
        <end position="550"/>
    </location>
</feature>
<dbReference type="EMBL" id="JAYFSO010000001">
    <property type="protein sequence ID" value="MEA5122460.1"/>
    <property type="molecule type" value="Genomic_DNA"/>
</dbReference>
<dbReference type="Pfam" id="PF14559">
    <property type="entry name" value="TPR_19"/>
    <property type="match status" value="1"/>
</dbReference>
<dbReference type="InterPro" id="IPR011990">
    <property type="entry name" value="TPR-like_helical_dom_sf"/>
</dbReference>
<dbReference type="AlphaFoldDB" id="A0A1A9MD85"/>
<dbReference type="SUPFAM" id="SSF48452">
    <property type="entry name" value="TPR-like"/>
    <property type="match status" value="2"/>
</dbReference>
<protein>
    <submittedName>
        <fullName evidence="5">Tetratricopeptide repeat protein</fullName>
    </submittedName>
</protein>
<dbReference type="PANTHER" id="PTHR45586:SF1">
    <property type="entry name" value="LIPOPOLYSACCHARIDE ASSEMBLY PROTEIN B"/>
    <property type="match status" value="1"/>
</dbReference>
<dbReference type="OrthoDB" id="9766710at2"/>
<evidence type="ECO:0000313" key="5">
    <source>
        <dbReference type="EMBL" id="MEA5122460.1"/>
    </source>
</evidence>
<evidence type="ECO:0000313" key="8">
    <source>
        <dbReference type="Proteomes" id="UP001303614"/>
    </source>
</evidence>
<evidence type="ECO:0000256" key="2">
    <source>
        <dbReference type="ARBA" id="ARBA00022803"/>
    </source>
</evidence>
<reference evidence="5 8" key="2">
    <citation type="submission" date="2023-12" db="EMBL/GenBank/DDBJ databases">
        <title>Genome sequencing of Xanthomonas floridensis.</title>
        <authorList>
            <person name="Greer S."/>
            <person name="Harrison J."/>
            <person name="Grant M."/>
            <person name="Vicente J."/>
            <person name="Studholme D."/>
        </authorList>
    </citation>
    <scope>NUCLEOTIDE SEQUENCE [LARGE SCALE GENOMIC DNA]</scope>
    <source>
        <strain evidence="5 8">WHRI 8848</strain>
    </source>
</reference>
<dbReference type="PANTHER" id="PTHR45586">
    <property type="entry name" value="TPR REPEAT-CONTAINING PROTEIN PA4667"/>
    <property type="match status" value="1"/>
</dbReference>
<reference evidence="6 7" key="1">
    <citation type="submission" date="2016-05" db="EMBL/GenBank/DDBJ databases">
        <title>Pathogenic, phenotypic and molecular characterisation of Xanthomonas nasturtii sp. nov. and Xanthomonas floridensis sp. nov., new species of Xanthomonas associated with watercress production in Florida.</title>
        <authorList>
            <person name="Vicente J.G."/>
            <person name="Rothwell S."/>
            <person name="Holub E.B."/>
            <person name="Studholme D.J."/>
        </authorList>
    </citation>
    <scope>NUCLEOTIDE SEQUENCE [LARGE SCALE GENOMIC DNA]</scope>
    <source>
        <strain evidence="6 7">WHRI 8848</strain>
    </source>
</reference>
<dbReference type="Gene3D" id="1.25.40.10">
    <property type="entry name" value="Tetratricopeptide repeat domain"/>
    <property type="match status" value="2"/>
</dbReference>
<keyword evidence="8" id="KW-1185">Reference proteome</keyword>
<evidence type="ECO:0000313" key="6">
    <source>
        <dbReference type="EMBL" id="OAG68021.1"/>
    </source>
</evidence>
<dbReference type="Pfam" id="PF13181">
    <property type="entry name" value="TPR_8"/>
    <property type="match status" value="1"/>
</dbReference>
<accession>A0A1A9MD85</accession>
<keyword evidence="1" id="KW-0677">Repeat</keyword>
<dbReference type="InterPro" id="IPR051012">
    <property type="entry name" value="CellSynth/LPSAsmb/PSIAsmb"/>
</dbReference>
<name>A0A1A9MD85_9XANT</name>
<feature type="signal peptide" evidence="4">
    <location>
        <begin position="1"/>
        <end position="22"/>
    </location>
</feature>
<evidence type="ECO:0000313" key="7">
    <source>
        <dbReference type="Proteomes" id="UP000077659"/>
    </source>
</evidence>